<evidence type="ECO:0008006" key="9">
    <source>
        <dbReference type="Google" id="ProtNLM"/>
    </source>
</evidence>
<dbReference type="InterPro" id="IPR056457">
    <property type="entry name" value="DOP1_C"/>
</dbReference>
<feature type="domain" description="DOP1-like TPR" evidence="6">
    <location>
        <begin position="1166"/>
        <end position="1484"/>
    </location>
</feature>
<organism evidence="7 8">
    <name type="scientific">Rotaria socialis</name>
    <dbReference type="NCBI Taxonomy" id="392032"/>
    <lineage>
        <taxon>Eukaryota</taxon>
        <taxon>Metazoa</taxon>
        <taxon>Spiralia</taxon>
        <taxon>Gnathifera</taxon>
        <taxon>Rotifera</taxon>
        <taxon>Eurotatoria</taxon>
        <taxon>Bdelloidea</taxon>
        <taxon>Philodinida</taxon>
        <taxon>Philodinidae</taxon>
        <taxon>Rotaria</taxon>
    </lineage>
</organism>
<dbReference type="GO" id="GO:0006895">
    <property type="term" value="P:Golgi to endosome transport"/>
    <property type="evidence" value="ECO:0007669"/>
    <property type="project" value="InterPro"/>
</dbReference>
<gene>
    <name evidence="7" type="ORF">LUA448_LOCUS4213</name>
</gene>
<dbReference type="GO" id="GO:0005802">
    <property type="term" value="C:trans-Golgi network"/>
    <property type="evidence" value="ECO:0007669"/>
    <property type="project" value="TreeGrafter"/>
</dbReference>
<comment type="caution">
    <text evidence="7">The sequence shown here is derived from an EMBL/GenBank/DDBJ whole genome shotgun (WGS) entry which is preliminary data.</text>
</comment>
<evidence type="ECO:0000259" key="6">
    <source>
        <dbReference type="Pfam" id="PF24601"/>
    </source>
</evidence>
<feature type="domain" description="DOP1 N-terminal" evidence="4">
    <location>
        <begin position="14"/>
        <end position="300"/>
    </location>
</feature>
<dbReference type="Proteomes" id="UP000663833">
    <property type="component" value="Unassembled WGS sequence"/>
</dbReference>
<comment type="similarity">
    <text evidence="3">Belongs to the DOP1 family.</text>
</comment>
<accession>A0A817R0N9</accession>
<dbReference type="PANTHER" id="PTHR14042:SF24">
    <property type="entry name" value="PROTEIN DOPEY-1 HOMOLOG"/>
    <property type="match status" value="1"/>
</dbReference>
<dbReference type="Pfam" id="PF24598">
    <property type="entry name" value="DOP1_C"/>
    <property type="match status" value="1"/>
</dbReference>
<evidence type="ECO:0000256" key="1">
    <source>
        <dbReference type="ARBA" id="ARBA00022448"/>
    </source>
</evidence>
<sequence>MSLMLDDEVMLGNDSRYKNFIVAIEKALKHFESSVEWADLITNLVKVKKTIEQYSQFKSIPKRITLSKRLAQCLHPALPAGVHLKTIEVYETIFRIIDKNNLQRDLILYSYGLFSLLSVAALPVKPTLLALYETYFLPLGEALNPVLTGFLIGLFSALEEGADYYDRVIRLLNNLAERIDEFYFYDCIWSAIHSIATVRFSAIIFILNHFDKRKNMNDQIYLIGLSAETMVSAICTCLYDSRQALVQRSILDFLLTCLPMHKKQLTEKHMIKLIAGTLRILLQRDMPLSRRIYTWFFGANQLDGDNTRNDEHYQVNGSIDSSPYFLTYTRELLVASLKNLLEIISLQPILMVAKTDGTVSKVPKNTMDSLPSFTWTLTKLIRVLLILIDKSDIGPNIIEYIFINYTLVVYEQVYRPNKQLKSTTNQYDDHYSDAWKTFNVLIDTLEPYFIWEYLTKHFDISINPQHFDSFPSARPSLNQICGVIDMLLDIFSLENSLGTQSTHLFEMLCHLIQIMNDNIEKFTSNQITVSLELLLKLFKSTVSTNAYPHLSIFRRSSTNLDKMFDDDCDTEDDNEYSIDIYNKLLCSNNISCVENLNLMVQQEQLDVIQKLLNQMVCKIEKQLDKLDNRLTSKHQSRLSTNTMSESMNYIEKTIELYKQFFHRFIITHIIDQNQGLINDKFQSIYSVIQHKTNGNLSSYFNRCRQLNEFQFQLKLNDNVDQYVTAFEDCCRLLTEFSCYPTESSLNDKSFLSKGKIKFEDWAMDLYILSLCVNDHFSLRTIAVSVLIELFGYRLSLSASTNISTSIDTTENSLLTVASFTQEQILALLNETDFFQYIISYFWEYLNDKYGREYNLKASHLLSILHSMLPTDLCEDLIYNQLSLIKSSQTELDANGIDEYKHFFKLWNSTRDIPHLKNEPITKSFQRCLIFVLRTLKESKNYELRSIVQQWTYDCFIHGDMCRIFDTLLIMLLDSDTARVSMQRFDSIIHNKELFLNQKLNTNDQILINSNKNNDNSEISPSVVFDDENYEDEYMYDDDAYVEETHKDKRIRTISSINSSESVNHAKSSPQNIKFPIITSLSQPILSNILSFSPPALLKSVKQRAPTMPNIFNRNNTLSESNNNIPQIDTSNTIMNHSFQSHSMSNSNLMSEYNASQFDDSKNFPYAYILLYTQTYDHDRVMLSLDIIDSLFDLLMQQLTQALLISSNLQSSPISIHNKQMHELFFKHCRSIEGKEFGLTNQNSQECQSYLYLLLNILLIYTYSYYPKGYDIEKNRLIHVRSLMLLTHVCHDLSCLCMDNKVLINYIMNLFEKLSFQKIVLTLFNRFIDKDSNLSKTKLMNDFKNESLNDQLTKDYLKKLIRLFEEIILLENIFHSTNSNLNDQLTVNQTVFLSTILQCLKQIDCMEIHPYIICFVVKILPHCGSALKTTSIRVIEQLCQNLNFVAQCYSQQETTITFKRSSSFDPIDYIICLIERISYICNYCLGSTVNSTQHFTETLCPQHWIEKIKNNSNDSSDVRQSMLHKLPLVLFSILRIWKTVLMSRTYSIWPLNNTKVIREKIIQFISSLTKSNGVAFIRAILLCWGECKQQQQQQKFLTIQTNNVNEMEALVDILMNINNYAINDIIYNMNTLIRYLSKTNHKKKQNYVIWCLQLLLAYFEYQNTVGFDCWPVLTIMFKECLSQTMSSSVTFLMIRILNYYLKQSLFLIDKKDLNDLGDTIMKVLDNCTTIVGLSLEQTNWLRKNLQVRMTQTDPGTQPTTIDSSYEIDRTPSIEKSLLDFDENSPSITSSFMALTILSEYSAKLLDIVYHITDEKDRIIGTYLQNLVNNVMPYVRIHVASSAPSYRSASTLLMNISQYSYTRKTWRKEVFEQLFDIGFFQVDLSALTSWKIIINNMITDEKSISFRDIMNKINTVQTGLLVSKEQEYEQRAMLIKRFAFVIYASDKDLCNQYLPEILEFIIDLLKLPQIPILYTQLYLFFRVLLLRISNKNLISFWPIFIAELVQILLQIEQDLSFNIEGDVKSNVQQMTTNDLTLTNISNGSSDTNPSLKMYLYACKLLDILLIMSYSGLYHFQLFRSAFVADHDTDNSDSNLDIFIAFSIRLFKLFERKLTSTTTPLHDHLPIIDSNSNPPLLRLRTISTIIELFPFFKFLGRIHLNENLYVRNDQVLSPDTINDIETSVLEDFVESWT</sequence>
<dbReference type="GO" id="GO:0005768">
    <property type="term" value="C:endosome"/>
    <property type="evidence" value="ECO:0007669"/>
    <property type="project" value="TreeGrafter"/>
</dbReference>
<dbReference type="InterPro" id="IPR056459">
    <property type="entry name" value="TPR_DOP1"/>
</dbReference>
<keyword evidence="1" id="KW-0813">Transport</keyword>
<dbReference type="Pfam" id="PF24601">
    <property type="entry name" value="TPR_DOP1"/>
    <property type="match status" value="1"/>
</dbReference>
<proteinExistence type="inferred from homology"/>
<evidence type="ECO:0000256" key="3">
    <source>
        <dbReference type="ARBA" id="ARBA00046326"/>
    </source>
</evidence>
<name>A0A817R0N9_9BILA</name>
<reference evidence="7" key="1">
    <citation type="submission" date="2021-02" db="EMBL/GenBank/DDBJ databases">
        <authorList>
            <person name="Nowell W R."/>
        </authorList>
    </citation>
    <scope>NUCLEOTIDE SEQUENCE</scope>
</reference>
<dbReference type="PANTHER" id="PTHR14042">
    <property type="entry name" value="DOPEY-RELATED"/>
    <property type="match status" value="1"/>
</dbReference>
<protein>
    <recommendedName>
        <fullName evidence="9">Dopey N-terminal domain-containing protein</fullName>
    </recommendedName>
</protein>
<dbReference type="GO" id="GO:0005829">
    <property type="term" value="C:cytosol"/>
    <property type="evidence" value="ECO:0007669"/>
    <property type="project" value="GOC"/>
</dbReference>
<evidence type="ECO:0000259" key="5">
    <source>
        <dbReference type="Pfam" id="PF24598"/>
    </source>
</evidence>
<evidence type="ECO:0000313" key="7">
    <source>
        <dbReference type="EMBL" id="CAF3239919.1"/>
    </source>
</evidence>
<dbReference type="InterPro" id="IPR007249">
    <property type="entry name" value="DOP1_N"/>
</dbReference>
<dbReference type="GO" id="GO:0015031">
    <property type="term" value="P:protein transport"/>
    <property type="evidence" value="ECO:0007669"/>
    <property type="project" value="UniProtKB-KW"/>
</dbReference>
<evidence type="ECO:0000313" key="8">
    <source>
        <dbReference type="Proteomes" id="UP000663833"/>
    </source>
</evidence>
<dbReference type="EMBL" id="CAJNYD010000268">
    <property type="protein sequence ID" value="CAF3239919.1"/>
    <property type="molecule type" value="Genomic_DNA"/>
</dbReference>
<keyword evidence="2" id="KW-0653">Protein transport</keyword>
<dbReference type="Pfam" id="PF04118">
    <property type="entry name" value="Dopey_N"/>
    <property type="match status" value="1"/>
</dbReference>
<feature type="domain" description="DOP1-like C-terminal" evidence="5">
    <location>
        <begin position="1662"/>
        <end position="2156"/>
    </location>
</feature>
<dbReference type="InterPro" id="IPR040314">
    <property type="entry name" value="DOP1"/>
</dbReference>
<evidence type="ECO:0000259" key="4">
    <source>
        <dbReference type="Pfam" id="PF04118"/>
    </source>
</evidence>
<evidence type="ECO:0000256" key="2">
    <source>
        <dbReference type="ARBA" id="ARBA00022927"/>
    </source>
</evidence>